<proteinExistence type="predicted"/>
<dbReference type="Proteomes" id="UP000188268">
    <property type="component" value="Unassembled WGS sequence"/>
</dbReference>
<evidence type="ECO:0000313" key="2">
    <source>
        <dbReference type="EMBL" id="OMO81519.1"/>
    </source>
</evidence>
<accession>A0A1R3IFZ9</accession>
<keyword evidence="3" id="KW-1185">Reference proteome</keyword>
<dbReference type="Gramene" id="OMO81519">
    <property type="protein sequence ID" value="OMO81519"/>
    <property type="gene ID" value="CCACVL1_12378"/>
</dbReference>
<evidence type="ECO:0000256" key="1">
    <source>
        <dbReference type="SAM" id="Phobius"/>
    </source>
</evidence>
<reference evidence="2 3" key="1">
    <citation type="submission" date="2013-09" db="EMBL/GenBank/DDBJ databases">
        <title>Corchorus capsularis genome sequencing.</title>
        <authorList>
            <person name="Alam M."/>
            <person name="Haque M.S."/>
            <person name="Islam M.S."/>
            <person name="Emdad E.M."/>
            <person name="Islam M.M."/>
            <person name="Ahmed B."/>
            <person name="Halim A."/>
            <person name="Hossen Q.M.M."/>
            <person name="Hossain M.Z."/>
            <person name="Ahmed R."/>
            <person name="Khan M.M."/>
            <person name="Islam R."/>
            <person name="Rashid M.M."/>
            <person name="Khan S.A."/>
            <person name="Rahman M.S."/>
            <person name="Alam M."/>
        </authorList>
    </citation>
    <scope>NUCLEOTIDE SEQUENCE [LARGE SCALE GENOMIC DNA]</scope>
    <source>
        <strain evidence="3">cv. CVL-1</strain>
        <tissue evidence="2">Whole seedling</tissue>
    </source>
</reference>
<sequence>MAVNGENLNAADNVNRAGAALVPAKSRSPRNMRVALLEAEGVSTIISIVSLVLTIFSKNSLGIRIDDLVAVCLWAALALISN</sequence>
<feature type="transmembrane region" description="Helical" evidence="1">
    <location>
        <begin position="34"/>
        <end position="55"/>
    </location>
</feature>
<comment type="caution">
    <text evidence="2">The sequence shown here is derived from an EMBL/GenBank/DDBJ whole genome shotgun (WGS) entry which is preliminary data.</text>
</comment>
<name>A0A1R3IFZ9_COCAP</name>
<keyword evidence="1" id="KW-0812">Transmembrane</keyword>
<evidence type="ECO:0000313" key="3">
    <source>
        <dbReference type="Proteomes" id="UP000188268"/>
    </source>
</evidence>
<organism evidence="2 3">
    <name type="scientific">Corchorus capsularis</name>
    <name type="common">Jute</name>
    <dbReference type="NCBI Taxonomy" id="210143"/>
    <lineage>
        <taxon>Eukaryota</taxon>
        <taxon>Viridiplantae</taxon>
        <taxon>Streptophyta</taxon>
        <taxon>Embryophyta</taxon>
        <taxon>Tracheophyta</taxon>
        <taxon>Spermatophyta</taxon>
        <taxon>Magnoliopsida</taxon>
        <taxon>eudicotyledons</taxon>
        <taxon>Gunneridae</taxon>
        <taxon>Pentapetalae</taxon>
        <taxon>rosids</taxon>
        <taxon>malvids</taxon>
        <taxon>Malvales</taxon>
        <taxon>Malvaceae</taxon>
        <taxon>Grewioideae</taxon>
        <taxon>Apeibeae</taxon>
        <taxon>Corchorus</taxon>
    </lineage>
</organism>
<protein>
    <submittedName>
        <fullName evidence="2">Uncharacterized protein</fullName>
    </submittedName>
</protein>
<keyword evidence="1" id="KW-1133">Transmembrane helix</keyword>
<dbReference type="EMBL" id="AWWV01010134">
    <property type="protein sequence ID" value="OMO81519.1"/>
    <property type="molecule type" value="Genomic_DNA"/>
</dbReference>
<dbReference type="AlphaFoldDB" id="A0A1R3IFZ9"/>
<keyword evidence="1" id="KW-0472">Membrane</keyword>
<gene>
    <name evidence="2" type="ORF">CCACVL1_12378</name>
</gene>